<dbReference type="PANTHER" id="PTHR38694">
    <property type="entry name" value="CONSERVED EXPRESSED PROTEIN"/>
    <property type="match status" value="1"/>
</dbReference>
<feature type="transmembrane region" description="Helical" evidence="2">
    <location>
        <begin position="277"/>
        <end position="299"/>
    </location>
</feature>
<keyword evidence="2" id="KW-1133">Transmembrane helix</keyword>
<feature type="region of interest" description="Disordered" evidence="1">
    <location>
        <begin position="17"/>
        <end position="92"/>
    </location>
</feature>
<reference evidence="3 4" key="1">
    <citation type="journal article" date="2018" name="IMA Fungus">
        <title>IMA Genome-F 9: Draft genome sequence of Annulohypoxylon stygium, Aspergillus mulundensis, Berkeleyomyces basicola (syn. Thielaviopsis basicola), Ceratocystis smalleyi, two Cercospora beticola strains, Coleophoma cylindrospora, Fusarium fracticaudum, Phialophora cf. hyalina, and Morchella septimelata.</title>
        <authorList>
            <person name="Wingfield B.D."/>
            <person name="Bills G.F."/>
            <person name="Dong Y."/>
            <person name="Huang W."/>
            <person name="Nel W.J."/>
            <person name="Swalarsk-Parry B.S."/>
            <person name="Vaghefi N."/>
            <person name="Wilken P.M."/>
            <person name="An Z."/>
            <person name="de Beer Z.W."/>
            <person name="De Vos L."/>
            <person name="Chen L."/>
            <person name="Duong T.A."/>
            <person name="Gao Y."/>
            <person name="Hammerbacher A."/>
            <person name="Kikkert J.R."/>
            <person name="Li Y."/>
            <person name="Li H."/>
            <person name="Li K."/>
            <person name="Li Q."/>
            <person name="Liu X."/>
            <person name="Ma X."/>
            <person name="Naidoo K."/>
            <person name="Pethybridge S.J."/>
            <person name="Sun J."/>
            <person name="Steenkamp E.T."/>
            <person name="van der Nest M.A."/>
            <person name="van Wyk S."/>
            <person name="Wingfield M.J."/>
            <person name="Xiong C."/>
            <person name="Yue Q."/>
            <person name="Zhang X."/>
        </authorList>
    </citation>
    <scope>NUCLEOTIDE SEQUENCE [LARGE SCALE GENOMIC DNA]</scope>
    <source>
        <strain evidence="3 4">BP5796</strain>
    </source>
</reference>
<comment type="caution">
    <text evidence="3">The sequence shown here is derived from an EMBL/GenBank/DDBJ whole genome shotgun (WGS) entry which is preliminary data.</text>
</comment>
<gene>
    <name evidence="3" type="ORF">BP5796_12067</name>
</gene>
<keyword evidence="4" id="KW-1185">Reference proteome</keyword>
<dbReference type="PANTHER" id="PTHR38694:SF1">
    <property type="entry name" value="PEROXIN DOMAIN-CONTAINING PROTEIN"/>
    <property type="match status" value="1"/>
</dbReference>
<protein>
    <recommendedName>
        <fullName evidence="5">Proteasome subunit beta type protein</fullName>
    </recommendedName>
</protein>
<dbReference type="Proteomes" id="UP000256328">
    <property type="component" value="Unassembled WGS sequence"/>
</dbReference>
<dbReference type="InterPro" id="IPR021709">
    <property type="entry name" value="DUF3292"/>
</dbReference>
<evidence type="ECO:0000313" key="3">
    <source>
        <dbReference type="EMBL" id="RDW59143.1"/>
    </source>
</evidence>
<keyword evidence="2" id="KW-0812">Transmembrane</keyword>
<name>A0A3D8QBC0_9HELO</name>
<dbReference type="Pfam" id="PF11696">
    <property type="entry name" value="DUF3292"/>
    <property type="match status" value="1"/>
</dbReference>
<dbReference type="OrthoDB" id="1708389at2759"/>
<dbReference type="EMBL" id="PDLN01000020">
    <property type="protein sequence ID" value="RDW59143.1"/>
    <property type="molecule type" value="Genomic_DNA"/>
</dbReference>
<evidence type="ECO:0000256" key="2">
    <source>
        <dbReference type="SAM" id="Phobius"/>
    </source>
</evidence>
<dbReference type="AlphaFoldDB" id="A0A3D8QBC0"/>
<sequence>MANFHPRAVVAIWHPEDEDSSNTSSQQCHGHSNQQETHSSLNPSTYLQFRPPTPTGEPNEDNAQHLSNTALGRYDYPNGHFEKLSPPSSSTKVDVTKVEASSMIYDPMEKGRTIATNIIRMATVMADNTANRVVIPEQLKESFASDSHKMAIMDYGIEGAVQTHGMAPLREVRDIGWHRPNIEIPDPLIGGVPNGKLFSMIRRFNQDVFHVRAIPVEDACGLDLNDAWSDQHASDKMILNLQRFYLSVILKIAGLGKQISRLRSWKETRRTGAFCTVYFAAWFLDLLIPLVLATLIAIVSSKEARDTLFPPTPLALVDISSGGIQKPQSGQLGTTNTLTGAPEKQEGEALEEEAANFVDNIRHLAGRAIGMHEKQQNEGDPIEKKVPKPIKNAAKAVRAAGSAPGHTSDDKDQTQKPMEEILWDKVNPKQMELIFKAAPHVVGELVDNWERFANAISPTPPFHRLSYLRIDAVLVPALLVSLFVDYYMVYKGIGFAIGLGIFGDPLLTSGRHWLNRNCPEWMELMEPKNNIFRGVPTNNQTTLTLLRIGEANYTPIPPGPTSNDDDLDQKQALDEDDIPLNATKNEKMNAIEPSGLMEKSYPQQETQEETPKHPRLSKIMGIFKGNTKATVDTKLAIDHVRAKLGSKNAKSHLGVLPKNKNLVYAGPSEFKARLEGKKGWVYITDSSLLFSTKNQGDRSEPLLEIPLCEMKSLKRATAFASKSAEIAADWGTEKELLGSVEIEDRTGKTWRLTALPERDELYNRLITIKGCRWENV</sequence>
<feature type="region of interest" description="Disordered" evidence="1">
    <location>
        <begin position="593"/>
        <end position="613"/>
    </location>
</feature>
<evidence type="ECO:0000313" key="4">
    <source>
        <dbReference type="Proteomes" id="UP000256328"/>
    </source>
</evidence>
<accession>A0A3D8QBC0</accession>
<proteinExistence type="predicted"/>
<feature type="compositionally biased region" description="Polar residues" evidence="1">
    <location>
        <begin position="21"/>
        <end position="47"/>
    </location>
</feature>
<evidence type="ECO:0000256" key="1">
    <source>
        <dbReference type="SAM" id="MobiDB-lite"/>
    </source>
</evidence>
<evidence type="ECO:0008006" key="5">
    <source>
        <dbReference type="Google" id="ProtNLM"/>
    </source>
</evidence>
<keyword evidence="2" id="KW-0472">Membrane</keyword>
<organism evidence="3 4">
    <name type="scientific">Coleophoma crateriformis</name>
    <dbReference type="NCBI Taxonomy" id="565419"/>
    <lineage>
        <taxon>Eukaryota</taxon>
        <taxon>Fungi</taxon>
        <taxon>Dikarya</taxon>
        <taxon>Ascomycota</taxon>
        <taxon>Pezizomycotina</taxon>
        <taxon>Leotiomycetes</taxon>
        <taxon>Helotiales</taxon>
        <taxon>Dermateaceae</taxon>
        <taxon>Coleophoma</taxon>
    </lineage>
</organism>